<dbReference type="Pfam" id="PF24716">
    <property type="entry name" value="WapI"/>
    <property type="match status" value="1"/>
</dbReference>
<sequence>MIFSGVDSQTVELKITNYQFPDNQEGDWDGNWLNIYLKVDSKVGKWQTIDPSLTTWEVQEIIDWFDQLSTDKEPEYRLMTFTEPNLSFELLNEPTDKNKLIRIKFDLECRPKSATDDKEYFVDISADRDELITIKKGLKDELNKYPERKPTA</sequence>
<organism evidence="1 2">
    <name type="scientific">Belliella kenyensis</name>
    <dbReference type="NCBI Taxonomy" id="1472724"/>
    <lineage>
        <taxon>Bacteria</taxon>
        <taxon>Pseudomonadati</taxon>
        <taxon>Bacteroidota</taxon>
        <taxon>Cytophagia</taxon>
        <taxon>Cytophagales</taxon>
        <taxon>Cyclobacteriaceae</taxon>
        <taxon>Belliella</taxon>
    </lineage>
</organism>
<dbReference type="EMBL" id="JBHSAV010000057">
    <property type="protein sequence ID" value="MFC3977634.1"/>
    <property type="molecule type" value="Genomic_DNA"/>
</dbReference>
<dbReference type="RefSeq" id="WP_241293959.1">
    <property type="nucleotide sequence ID" value="NZ_JAKZGR010000005.1"/>
</dbReference>
<dbReference type="Proteomes" id="UP001595766">
    <property type="component" value="Unassembled WGS sequence"/>
</dbReference>
<name>A0ABV8ENM7_9BACT</name>
<evidence type="ECO:0000313" key="1">
    <source>
        <dbReference type="EMBL" id="MFC3977634.1"/>
    </source>
</evidence>
<keyword evidence="2" id="KW-1185">Reference proteome</keyword>
<comment type="caution">
    <text evidence="1">The sequence shown here is derived from an EMBL/GenBank/DDBJ whole genome shotgun (WGS) entry which is preliminary data.</text>
</comment>
<reference evidence="2" key="1">
    <citation type="journal article" date="2019" name="Int. J. Syst. Evol. Microbiol.">
        <title>The Global Catalogue of Microorganisms (GCM) 10K type strain sequencing project: providing services to taxonomists for standard genome sequencing and annotation.</title>
        <authorList>
            <consortium name="The Broad Institute Genomics Platform"/>
            <consortium name="The Broad Institute Genome Sequencing Center for Infectious Disease"/>
            <person name="Wu L."/>
            <person name="Ma J."/>
        </authorList>
    </citation>
    <scope>NUCLEOTIDE SEQUENCE [LARGE SCALE GENOMIC DNA]</scope>
    <source>
        <strain evidence="2">CECT 8551</strain>
    </source>
</reference>
<accession>A0ABV8ENM7</accession>
<gene>
    <name evidence="1" type="ORF">ACFOUP_14705</name>
</gene>
<protein>
    <submittedName>
        <fullName evidence="1">Uncharacterized protein</fullName>
    </submittedName>
</protein>
<dbReference type="InterPro" id="IPR056510">
    <property type="entry name" value="WapI"/>
</dbReference>
<proteinExistence type="predicted"/>
<evidence type="ECO:0000313" key="2">
    <source>
        <dbReference type="Proteomes" id="UP001595766"/>
    </source>
</evidence>